<dbReference type="PANTHER" id="PTHR38733:SF1">
    <property type="entry name" value="TYPE IV METHYL-DIRECTED RESTRICTION ENZYME ECOKMCRBC"/>
    <property type="match status" value="1"/>
</dbReference>
<sequence length="265" mass="31360">MPINIPVKNIYIMFLYAWRKHLEGTIVNIDAEEHTDLQNLSAKILNNGLNRLFKKGLTRDYRSKTEDIKSVKGKINFNSTIKKNLLMNGKVSCEFDEFDEDNIQNQIIKATISKLIKTNNLDQENKNNLIRKKIRFSGVSEIRLQRSHFSRVRLNSNNSFYDFLLRICKLIFESIIPSEEPGRFKFKEPLNFETDEKRRLLFEDFVREFYKIEQDEFRVNSKRLNWGFEAITDDSAEFVPEMITDMTLSNDHRKIIIDTKFTEAL</sequence>
<dbReference type="InterPro" id="IPR019292">
    <property type="entry name" value="McrC"/>
</dbReference>
<dbReference type="PANTHER" id="PTHR38733">
    <property type="entry name" value="PROTEIN MCRC"/>
    <property type="match status" value="1"/>
</dbReference>
<gene>
    <name evidence="1" type="ORF">METZ01_LOCUS294498</name>
</gene>
<dbReference type="Pfam" id="PF10117">
    <property type="entry name" value="McrBC"/>
    <property type="match status" value="1"/>
</dbReference>
<evidence type="ECO:0000313" key="1">
    <source>
        <dbReference type="EMBL" id="SVC41644.1"/>
    </source>
</evidence>
<proteinExistence type="predicted"/>
<protein>
    <submittedName>
        <fullName evidence="1">Uncharacterized protein</fullName>
    </submittedName>
</protein>
<reference evidence="1" key="1">
    <citation type="submission" date="2018-05" db="EMBL/GenBank/DDBJ databases">
        <authorList>
            <person name="Lanie J.A."/>
            <person name="Ng W.-L."/>
            <person name="Kazmierczak K.M."/>
            <person name="Andrzejewski T.M."/>
            <person name="Davidsen T.M."/>
            <person name="Wayne K.J."/>
            <person name="Tettelin H."/>
            <person name="Glass J.I."/>
            <person name="Rusch D."/>
            <person name="Podicherti R."/>
            <person name="Tsui H.-C.T."/>
            <person name="Winkler M.E."/>
        </authorList>
    </citation>
    <scope>NUCLEOTIDE SEQUENCE</scope>
</reference>
<feature type="non-terminal residue" evidence="1">
    <location>
        <position position="265"/>
    </location>
</feature>
<organism evidence="1">
    <name type="scientific">marine metagenome</name>
    <dbReference type="NCBI Taxonomy" id="408172"/>
    <lineage>
        <taxon>unclassified sequences</taxon>
        <taxon>metagenomes</taxon>
        <taxon>ecological metagenomes</taxon>
    </lineage>
</organism>
<dbReference type="AlphaFoldDB" id="A0A382LY15"/>
<name>A0A382LY15_9ZZZZ</name>
<dbReference type="EMBL" id="UINC01090046">
    <property type="protein sequence ID" value="SVC41644.1"/>
    <property type="molecule type" value="Genomic_DNA"/>
</dbReference>
<accession>A0A382LY15</accession>